<dbReference type="Pfam" id="PF14065">
    <property type="entry name" value="Pvc16_N"/>
    <property type="match status" value="1"/>
</dbReference>
<dbReference type="AlphaFoldDB" id="A0A4U7JHH2"/>
<gene>
    <name evidence="2" type="ORF">EHE19_014335</name>
</gene>
<protein>
    <submittedName>
        <fullName evidence="2">DUF4255 domain-containing protein</fullName>
    </submittedName>
</protein>
<dbReference type="KEGG" id="rher:EHE19_014335"/>
<evidence type="ECO:0000313" key="2">
    <source>
        <dbReference type="EMBL" id="QNU66051.1"/>
    </source>
</evidence>
<sequence>MGSFTSISDAGYSFVKLLRDKLTPNPILKPELIGLCSPAEKGDLRLTIYPYSIKENGAWRSPNGQNLSLSIYFLLTAHSTVEISSRAYDELCILGAAMKVIAMNQVLKGSYLCGTLAERNEELKIILNNMTLEEQSKIWNFPNVAFKTSLCYIVEPVLIDINEISDFAEVNRVI</sequence>
<proteinExistence type="predicted"/>
<dbReference type="EMBL" id="CP061336">
    <property type="protein sequence ID" value="QNU66051.1"/>
    <property type="molecule type" value="Genomic_DNA"/>
</dbReference>
<evidence type="ECO:0000313" key="3">
    <source>
        <dbReference type="Proteomes" id="UP000306409"/>
    </source>
</evidence>
<name>A0A4U7JHH2_9FIRM</name>
<keyword evidence="3" id="KW-1185">Reference proteome</keyword>
<dbReference type="InterPro" id="IPR025351">
    <property type="entry name" value="Pvc16_N"/>
</dbReference>
<dbReference type="RefSeq" id="WP_137696799.1">
    <property type="nucleotide sequence ID" value="NZ_CP061336.1"/>
</dbReference>
<dbReference type="Proteomes" id="UP000306409">
    <property type="component" value="Chromosome"/>
</dbReference>
<organism evidence="2 3">
    <name type="scientific">Ruminiclostridium herbifermentans</name>
    <dbReference type="NCBI Taxonomy" id="2488810"/>
    <lineage>
        <taxon>Bacteria</taxon>
        <taxon>Bacillati</taxon>
        <taxon>Bacillota</taxon>
        <taxon>Clostridia</taxon>
        <taxon>Eubacteriales</taxon>
        <taxon>Oscillospiraceae</taxon>
        <taxon>Ruminiclostridium</taxon>
    </lineage>
</organism>
<accession>A0A4U7JHH2</accession>
<dbReference type="OrthoDB" id="2651753at2"/>
<evidence type="ECO:0000259" key="1">
    <source>
        <dbReference type="Pfam" id="PF14065"/>
    </source>
</evidence>
<feature type="domain" description="Pvc16 N-terminal" evidence="1">
    <location>
        <begin position="41"/>
        <end position="168"/>
    </location>
</feature>
<reference evidence="2 3" key="1">
    <citation type="submission" date="2020-09" db="EMBL/GenBank/DDBJ databases">
        <title>Characterization and genome sequencing of Ruminiclostridium sp. nov. MA18.</title>
        <authorList>
            <person name="Rettenmaier R."/>
            <person name="Kowollik M.-L."/>
            <person name="Liebl W."/>
            <person name="Zverlov V."/>
        </authorList>
    </citation>
    <scope>NUCLEOTIDE SEQUENCE [LARGE SCALE GENOMIC DNA]</scope>
    <source>
        <strain evidence="2 3">MA18</strain>
    </source>
</reference>